<organism evidence="3 4">
    <name type="scientific">Chara braunii</name>
    <name type="common">Braun's stonewort</name>
    <dbReference type="NCBI Taxonomy" id="69332"/>
    <lineage>
        <taxon>Eukaryota</taxon>
        <taxon>Viridiplantae</taxon>
        <taxon>Streptophyta</taxon>
        <taxon>Charophyceae</taxon>
        <taxon>Charales</taxon>
        <taxon>Characeae</taxon>
        <taxon>Chara</taxon>
    </lineage>
</organism>
<dbReference type="Proteomes" id="UP000265515">
    <property type="component" value="Unassembled WGS sequence"/>
</dbReference>
<feature type="compositionally biased region" description="Basic and acidic residues" evidence="1">
    <location>
        <begin position="355"/>
        <end position="367"/>
    </location>
</feature>
<keyword evidence="2" id="KW-0812">Transmembrane</keyword>
<dbReference type="EMBL" id="BFEA01000034">
    <property type="protein sequence ID" value="GBG63017.1"/>
    <property type="molecule type" value="Genomic_DNA"/>
</dbReference>
<accession>A0A388JZ18</accession>
<keyword evidence="2" id="KW-1133">Transmembrane helix</keyword>
<dbReference type="OrthoDB" id="1889958at2759"/>
<dbReference type="AlphaFoldDB" id="A0A388JZ18"/>
<evidence type="ECO:0000313" key="3">
    <source>
        <dbReference type="EMBL" id="GBG63017.1"/>
    </source>
</evidence>
<evidence type="ECO:0000313" key="4">
    <source>
        <dbReference type="Proteomes" id="UP000265515"/>
    </source>
</evidence>
<evidence type="ECO:0000256" key="1">
    <source>
        <dbReference type="SAM" id="MobiDB-lite"/>
    </source>
</evidence>
<name>A0A388JZ18_CHABU</name>
<feature type="region of interest" description="Disordered" evidence="1">
    <location>
        <begin position="348"/>
        <end position="367"/>
    </location>
</feature>
<sequence>MSWTINNQSTCQIATLHNAMDLLIDDDGPRIRSATRKREIGQRFGFALMASYAGVVIASRFVEQPCMSALLALEDSPLRGEMMVILQENFPDHSMLKQELKRQEEGKGKGFAIYDETGKRTYPRLPRREDGIAAPSREAIARALNVPSTGSQRSSGAPTDRVQRDAAGYSSVDVSKEGKGGGNDPNDNWESRWTTGGKPTADLAEQTSSWPWRRATDGEFRVTTGGNRPEEDETSAGSFSVGDGMGGRMHQGEGRGYDAPRYQAADAGERAGLRSPMSRQARRVTRDKNSEKGAWQGGGEQANSDDTPLSDPFTLLYADGNSGADGEAEGRSSSRKLMTREERRRAYMARTQDQQLRHEAKQVDGDY</sequence>
<dbReference type="Gramene" id="GBG63017">
    <property type="protein sequence ID" value="GBG63017"/>
    <property type="gene ID" value="CBR_g34718"/>
</dbReference>
<reference evidence="3 4" key="1">
    <citation type="journal article" date="2018" name="Cell">
        <title>The Chara Genome: Secondary Complexity and Implications for Plant Terrestrialization.</title>
        <authorList>
            <person name="Nishiyama T."/>
            <person name="Sakayama H."/>
            <person name="Vries J.D."/>
            <person name="Buschmann H."/>
            <person name="Saint-Marcoux D."/>
            <person name="Ullrich K.K."/>
            <person name="Haas F.B."/>
            <person name="Vanderstraeten L."/>
            <person name="Becker D."/>
            <person name="Lang D."/>
            <person name="Vosolsobe S."/>
            <person name="Rombauts S."/>
            <person name="Wilhelmsson P.K.I."/>
            <person name="Janitza P."/>
            <person name="Kern R."/>
            <person name="Heyl A."/>
            <person name="Rumpler F."/>
            <person name="Villalobos L.I.A.C."/>
            <person name="Clay J.M."/>
            <person name="Skokan R."/>
            <person name="Toyoda A."/>
            <person name="Suzuki Y."/>
            <person name="Kagoshima H."/>
            <person name="Schijlen E."/>
            <person name="Tajeshwar N."/>
            <person name="Catarino B."/>
            <person name="Hetherington A.J."/>
            <person name="Saltykova A."/>
            <person name="Bonnot C."/>
            <person name="Breuninger H."/>
            <person name="Symeonidi A."/>
            <person name="Radhakrishnan G.V."/>
            <person name="Van Nieuwerburgh F."/>
            <person name="Deforce D."/>
            <person name="Chang C."/>
            <person name="Karol K.G."/>
            <person name="Hedrich R."/>
            <person name="Ulvskov P."/>
            <person name="Glockner G."/>
            <person name="Delwiche C.F."/>
            <person name="Petrasek J."/>
            <person name="Van de Peer Y."/>
            <person name="Friml J."/>
            <person name="Beilby M."/>
            <person name="Dolan L."/>
            <person name="Kohara Y."/>
            <person name="Sugano S."/>
            <person name="Fujiyama A."/>
            <person name="Delaux P.-M."/>
            <person name="Quint M."/>
            <person name="TheiBen G."/>
            <person name="Hagemann M."/>
            <person name="Harholt J."/>
            <person name="Dunand C."/>
            <person name="Zachgo S."/>
            <person name="Langdale J."/>
            <person name="Maumus F."/>
            <person name="Straeten D.V.D."/>
            <person name="Gould S.B."/>
            <person name="Rensing S.A."/>
        </authorList>
    </citation>
    <scope>NUCLEOTIDE SEQUENCE [LARGE SCALE GENOMIC DNA]</scope>
    <source>
        <strain evidence="3 4">S276</strain>
    </source>
</reference>
<keyword evidence="2" id="KW-0472">Membrane</keyword>
<evidence type="ECO:0000256" key="2">
    <source>
        <dbReference type="SAM" id="Phobius"/>
    </source>
</evidence>
<feature type="compositionally biased region" description="Basic and acidic residues" evidence="1">
    <location>
        <begin position="328"/>
        <end position="340"/>
    </location>
</feature>
<feature type="compositionally biased region" description="Polar residues" evidence="1">
    <location>
        <begin position="146"/>
        <end position="157"/>
    </location>
</feature>
<feature type="compositionally biased region" description="Polar residues" evidence="1">
    <location>
        <begin position="185"/>
        <end position="194"/>
    </location>
</feature>
<feature type="transmembrane region" description="Helical" evidence="2">
    <location>
        <begin position="44"/>
        <end position="62"/>
    </location>
</feature>
<gene>
    <name evidence="3" type="ORF">CBR_g34718</name>
</gene>
<protein>
    <submittedName>
        <fullName evidence="3">Uncharacterized protein</fullName>
    </submittedName>
</protein>
<keyword evidence="4" id="KW-1185">Reference proteome</keyword>
<feature type="region of interest" description="Disordered" evidence="1">
    <location>
        <begin position="144"/>
        <end position="340"/>
    </location>
</feature>
<comment type="caution">
    <text evidence="3">The sequence shown here is derived from an EMBL/GenBank/DDBJ whole genome shotgun (WGS) entry which is preliminary data.</text>
</comment>
<proteinExistence type="predicted"/>